<comment type="similarity">
    <text evidence="14 15 18 19">Belongs to the peptidase S16 family.</text>
</comment>
<dbReference type="InterPro" id="IPR015947">
    <property type="entry name" value="PUA-like_sf"/>
</dbReference>
<evidence type="ECO:0000256" key="14">
    <source>
        <dbReference type="HAMAP-Rule" id="MF_01973"/>
    </source>
</evidence>
<dbReference type="InterPro" id="IPR003593">
    <property type="entry name" value="AAA+_ATPase"/>
</dbReference>
<gene>
    <name evidence="14" type="primary">lon</name>
    <name evidence="22" type="ORF">C7381_10418</name>
</gene>
<dbReference type="Gene3D" id="1.20.58.1480">
    <property type="match status" value="1"/>
</dbReference>
<comment type="induction">
    <text evidence="14">By heat shock.</text>
</comment>
<dbReference type="InterPro" id="IPR027417">
    <property type="entry name" value="P-loop_NTPase"/>
</dbReference>
<dbReference type="CDD" id="cd19500">
    <property type="entry name" value="RecA-like_Lon"/>
    <property type="match status" value="1"/>
</dbReference>
<dbReference type="Gene3D" id="1.20.5.5270">
    <property type="match status" value="1"/>
</dbReference>
<dbReference type="PROSITE" id="PS51787">
    <property type="entry name" value="LON_N"/>
    <property type="match status" value="1"/>
</dbReference>
<evidence type="ECO:0000256" key="13">
    <source>
        <dbReference type="ARBA" id="ARBA00082722"/>
    </source>
</evidence>
<dbReference type="RefSeq" id="WP_342748621.1">
    <property type="nucleotide sequence ID" value="NZ_QEKV01000004.1"/>
</dbReference>
<dbReference type="Pfam" id="PF22667">
    <property type="entry name" value="Lon_lid"/>
    <property type="match status" value="1"/>
</dbReference>
<dbReference type="InterPro" id="IPR014721">
    <property type="entry name" value="Ribsml_uS5_D2-typ_fold_subgr"/>
</dbReference>
<dbReference type="InterPro" id="IPR003111">
    <property type="entry name" value="Lon_prtase_N"/>
</dbReference>
<dbReference type="Gene3D" id="1.10.8.60">
    <property type="match status" value="1"/>
</dbReference>
<keyword evidence="2 14" id="KW-0963">Cytoplasm</keyword>
<dbReference type="SUPFAM" id="SSF88697">
    <property type="entry name" value="PUA domain-like"/>
    <property type="match status" value="1"/>
</dbReference>
<name>A0A2U1E3J8_9FIRM</name>
<dbReference type="HAMAP" id="MF_01973">
    <property type="entry name" value="lon_bact"/>
    <property type="match status" value="1"/>
</dbReference>
<feature type="binding site" evidence="14 17">
    <location>
        <begin position="360"/>
        <end position="367"/>
    </location>
    <ligand>
        <name>ATP</name>
        <dbReference type="ChEBI" id="CHEBI:30616"/>
    </ligand>
</feature>
<dbReference type="PROSITE" id="PS51786">
    <property type="entry name" value="LON_PROTEOLYTIC"/>
    <property type="match status" value="1"/>
</dbReference>
<comment type="catalytic activity">
    <reaction evidence="9 14 15 18">
        <text>Hydrolysis of proteins in presence of ATP.</text>
        <dbReference type="EC" id="3.4.21.53"/>
    </reaction>
</comment>
<feature type="active site" evidence="14 16">
    <location>
        <position position="725"/>
    </location>
</feature>
<comment type="subcellular location">
    <subcellularLocation>
        <location evidence="1 14 15">Cytoplasm</location>
    </subcellularLocation>
</comment>
<dbReference type="SMART" id="SM00464">
    <property type="entry name" value="LON"/>
    <property type="match status" value="1"/>
</dbReference>
<evidence type="ECO:0000256" key="17">
    <source>
        <dbReference type="PIRSR" id="PIRSR001174-2"/>
    </source>
</evidence>
<dbReference type="Pfam" id="PF00004">
    <property type="entry name" value="AAA"/>
    <property type="match status" value="1"/>
</dbReference>
<dbReference type="SUPFAM" id="SSF54211">
    <property type="entry name" value="Ribosomal protein S5 domain 2-like"/>
    <property type="match status" value="1"/>
</dbReference>
<keyword evidence="23" id="KW-1185">Reference proteome</keyword>
<evidence type="ECO:0000256" key="9">
    <source>
        <dbReference type="ARBA" id="ARBA00050665"/>
    </source>
</evidence>
<dbReference type="NCBIfam" id="TIGR00763">
    <property type="entry name" value="lon"/>
    <property type="match status" value="1"/>
</dbReference>
<dbReference type="InterPro" id="IPR027543">
    <property type="entry name" value="Lon_bac"/>
</dbReference>
<dbReference type="EC" id="3.4.21.53" evidence="11 14"/>
<dbReference type="InterPro" id="IPR054594">
    <property type="entry name" value="Lon_lid"/>
</dbReference>
<comment type="caution">
    <text evidence="22">The sequence shown here is derived from an EMBL/GenBank/DDBJ whole genome shotgun (WGS) entry which is preliminary data.</text>
</comment>
<dbReference type="GO" id="GO:0004252">
    <property type="term" value="F:serine-type endopeptidase activity"/>
    <property type="evidence" value="ECO:0007669"/>
    <property type="project" value="UniProtKB-UniRule"/>
</dbReference>
<dbReference type="SUPFAM" id="SSF52540">
    <property type="entry name" value="P-loop containing nucleoside triphosphate hydrolases"/>
    <property type="match status" value="1"/>
</dbReference>
<dbReference type="GO" id="GO:0016887">
    <property type="term" value="F:ATP hydrolysis activity"/>
    <property type="evidence" value="ECO:0007669"/>
    <property type="project" value="UniProtKB-UniRule"/>
</dbReference>
<dbReference type="AlphaFoldDB" id="A0A2U1E3J8"/>
<dbReference type="GO" id="GO:0005524">
    <property type="term" value="F:ATP binding"/>
    <property type="evidence" value="ECO:0007669"/>
    <property type="project" value="UniProtKB-UniRule"/>
</dbReference>
<evidence type="ECO:0000256" key="16">
    <source>
        <dbReference type="PIRSR" id="PIRSR001174-1"/>
    </source>
</evidence>
<dbReference type="Pfam" id="PF05362">
    <property type="entry name" value="Lon_C"/>
    <property type="match status" value="1"/>
</dbReference>
<evidence type="ECO:0000256" key="19">
    <source>
        <dbReference type="RuleBase" id="RU000591"/>
    </source>
</evidence>
<keyword evidence="8 14" id="KW-0346">Stress response</keyword>
<keyword evidence="5 14" id="KW-0378">Hydrolase</keyword>
<evidence type="ECO:0000256" key="2">
    <source>
        <dbReference type="ARBA" id="ARBA00022490"/>
    </source>
</evidence>
<evidence type="ECO:0000256" key="18">
    <source>
        <dbReference type="PROSITE-ProRule" id="PRU01122"/>
    </source>
</evidence>
<dbReference type="Gene3D" id="3.30.230.10">
    <property type="match status" value="1"/>
</dbReference>
<dbReference type="InterPro" id="IPR020568">
    <property type="entry name" value="Ribosomal_Su5_D2-typ_SF"/>
</dbReference>
<evidence type="ECO:0000259" key="20">
    <source>
        <dbReference type="PROSITE" id="PS51786"/>
    </source>
</evidence>
<accession>A0A2U1E3J8</accession>
<dbReference type="GO" id="GO:0004176">
    <property type="term" value="F:ATP-dependent peptidase activity"/>
    <property type="evidence" value="ECO:0007669"/>
    <property type="project" value="UniProtKB-UniRule"/>
</dbReference>
<dbReference type="InterPro" id="IPR046336">
    <property type="entry name" value="Lon_prtase_N_sf"/>
</dbReference>
<dbReference type="GO" id="GO:0005737">
    <property type="term" value="C:cytoplasm"/>
    <property type="evidence" value="ECO:0007669"/>
    <property type="project" value="UniProtKB-SubCell"/>
</dbReference>
<evidence type="ECO:0000256" key="15">
    <source>
        <dbReference type="PIRNR" id="PIRNR001174"/>
    </source>
</evidence>
<evidence type="ECO:0000256" key="3">
    <source>
        <dbReference type="ARBA" id="ARBA00022670"/>
    </source>
</evidence>
<dbReference type="GO" id="GO:0006515">
    <property type="term" value="P:protein quality control for misfolded or incompletely synthesized proteins"/>
    <property type="evidence" value="ECO:0007669"/>
    <property type="project" value="UniProtKB-UniRule"/>
</dbReference>
<dbReference type="PROSITE" id="PS01046">
    <property type="entry name" value="LON_SER"/>
    <property type="match status" value="1"/>
</dbReference>
<sequence length="775" mass="86548">MDIYNIKKINIPIIALRGITVFPDTTVNFDIDSPKSARALEVLSDKNNMIFVVSQKQADLLNPKAEDLFEYGTICTVEQFGQMPQGGIRILVDGKMRGRIVEFTETNDYFEANIEGLELREDAFSDFSEEGDALLRLIKKDVEEYSKLNSRIAEKSIAQFMEENDPEKVVNIASSTIQISTSEAQNVLSELDFEKRAILLHTYFLREIANLKIENEINVLVQSQMNKTQRDYYLREKIKVIQDELGDGENIQAEVDDLREKIAEKNLPKEVEEKALKEVKRLSQNAFNQAETGVIRSYVDWILSLPWTESKDEAVDLEYARKVLNEDHYGLKDIKERILEYLAVKKLNPKSKGNILLFVGPPGVGKTSIAKSIARALDRDFVRMSLGGIRDEAEIRGHRRTYIGAMPGRIISGMKKAGSNNPVFLLDEIDKLNSDFRGDPASALLEVLDPEQNKDFVDNYLDLPFDLSQVFFVTTANSLNIPPALLDRMEVIRLAGYTNDEKQKIAEKFLVKKQMANNGVNTTNFNITPGAIKEIIEYYTRESGVRNLEREISSVIRKAAVKIAEGEKEKVSVTINMVQDMLGPRRFSIDELGKKDRIGVTNGLAWTSVGGVTLQVEAIATPGVGKLTLTGKLGDVMKESAAAAVSYIRKNAKKLGVKEDFYKKTDIHLHVPEGAVPKDGPSAGVTIAVSILSALTEKPVDRNVAMTGELTLTGRVLAIGGLKEKVLAALRMGAKIVVLPEENKKDMVEIPDDVKEKLEFKFVKDVGEVFKIAIK</sequence>
<comment type="function">
    <text evidence="10 14">ATP-dependent serine protease that mediates the selective degradation of mutant and abnormal proteins as well as certain short-lived regulatory proteins. Required for cellular homeostasis and for survival from DNA damage and developmental changes induced by stress. Degrades polypeptides processively to yield small peptide fragments that are 5 to 10 amino acids long. Binds to DNA in a double-stranded, site-specific manner.</text>
</comment>
<feature type="active site" evidence="14 16">
    <location>
        <position position="682"/>
    </location>
</feature>
<dbReference type="FunFam" id="3.40.50.300:FF:000021">
    <property type="entry name" value="Lon protease homolog"/>
    <property type="match status" value="1"/>
</dbReference>
<feature type="domain" description="Lon N-terminal" evidence="21">
    <location>
        <begin position="11"/>
        <end position="208"/>
    </location>
</feature>
<dbReference type="InterPro" id="IPR008269">
    <property type="entry name" value="Lon_proteolytic"/>
</dbReference>
<dbReference type="EMBL" id="QEKV01000004">
    <property type="protein sequence ID" value="PVY94517.1"/>
    <property type="molecule type" value="Genomic_DNA"/>
</dbReference>
<evidence type="ECO:0000256" key="1">
    <source>
        <dbReference type="ARBA" id="ARBA00004496"/>
    </source>
</evidence>
<organism evidence="22 23">
    <name type="scientific">Ezakiella coagulans</name>
    <dbReference type="NCBI Taxonomy" id="46507"/>
    <lineage>
        <taxon>Bacteria</taxon>
        <taxon>Bacillati</taxon>
        <taxon>Bacillota</taxon>
        <taxon>Tissierellia</taxon>
        <taxon>Ezakiella</taxon>
    </lineage>
</organism>
<evidence type="ECO:0000256" key="4">
    <source>
        <dbReference type="ARBA" id="ARBA00022741"/>
    </source>
</evidence>
<evidence type="ECO:0000313" key="23">
    <source>
        <dbReference type="Proteomes" id="UP000245793"/>
    </source>
</evidence>
<dbReference type="Gene3D" id="2.30.130.40">
    <property type="entry name" value="LON domain-like"/>
    <property type="match status" value="1"/>
</dbReference>
<proteinExistence type="evidence at transcript level"/>
<evidence type="ECO:0000256" key="5">
    <source>
        <dbReference type="ARBA" id="ARBA00022801"/>
    </source>
</evidence>
<dbReference type="PIRSF" id="PIRSF001174">
    <property type="entry name" value="Lon_proteas"/>
    <property type="match status" value="1"/>
</dbReference>
<keyword evidence="6 14" id="KW-0720">Serine protease</keyword>
<evidence type="ECO:0000256" key="12">
    <source>
        <dbReference type="ARBA" id="ARBA00071934"/>
    </source>
</evidence>
<keyword evidence="3 14" id="KW-0645">Protease</keyword>
<evidence type="ECO:0000259" key="21">
    <source>
        <dbReference type="PROSITE" id="PS51787"/>
    </source>
</evidence>
<dbReference type="GO" id="GO:0043565">
    <property type="term" value="F:sequence-specific DNA binding"/>
    <property type="evidence" value="ECO:0007669"/>
    <property type="project" value="UniProtKB-UniRule"/>
</dbReference>
<evidence type="ECO:0000256" key="8">
    <source>
        <dbReference type="ARBA" id="ARBA00023016"/>
    </source>
</evidence>
<dbReference type="Pfam" id="PF02190">
    <property type="entry name" value="LON_substr_bdg"/>
    <property type="match status" value="1"/>
</dbReference>
<dbReference type="GO" id="GO:0034605">
    <property type="term" value="P:cellular response to heat"/>
    <property type="evidence" value="ECO:0007669"/>
    <property type="project" value="UniProtKB-UniRule"/>
</dbReference>
<evidence type="ECO:0000256" key="11">
    <source>
        <dbReference type="ARBA" id="ARBA00066743"/>
    </source>
</evidence>
<keyword evidence="4 14" id="KW-0547">Nucleotide-binding</keyword>
<dbReference type="InterPro" id="IPR027065">
    <property type="entry name" value="Lon_Prtase"/>
</dbReference>
<dbReference type="Proteomes" id="UP000245793">
    <property type="component" value="Unassembled WGS sequence"/>
</dbReference>
<evidence type="ECO:0000256" key="7">
    <source>
        <dbReference type="ARBA" id="ARBA00022840"/>
    </source>
</evidence>
<dbReference type="SMART" id="SM00382">
    <property type="entry name" value="AAA"/>
    <property type="match status" value="1"/>
</dbReference>
<dbReference type="InterPro" id="IPR008268">
    <property type="entry name" value="Peptidase_S16_AS"/>
</dbReference>
<evidence type="ECO:0000256" key="10">
    <source>
        <dbReference type="ARBA" id="ARBA00053875"/>
    </source>
</evidence>
<dbReference type="Gene3D" id="3.40.50.300">
    <property type="entry name" value="P-loop containing nucleotide triphosphate hydrolases"/>
    <property type="match status" value="1"/>
</dbReference>
<feature type="domain" description="Lon proteolytic" evidence="20">
    <location>
        <begin position="595"/>
        <end position="775"/>
    </location>
</feature>
<keyword evidence="7 14" id="KW-0067">ATP-binding</keyword>
<dbReference type="InterPro" id="IPR004815">
    <property type="entry name" value="Lon_bac/euk-typ"/>
</dbReference>
<evidence type="ECO:0000256" key="6">
    <source>
        <dbReference type="ARBA" id="ARBA00022825"/>
    </source>
</evidence>
<dbReference type="PANTHER" id="PTHR10046">
    <property type="entry name" value="ATP DEPENDENT LON PROTEASE FAMILY MEMBER"/>
    <property type="match status" value="1"/>
</dbReference>
<comment type="subunit">
    <text evidence="14 15">Homohexamer. Organized in a ring with a central cavity.</text>
</comment>
<dbReference type="InterPro" id="IPR003959">
    <property type="entry name" value="ATPase_AAA_core"/>
</dbReference>
<evidence type="ECO:0000313" key="22">
    <source>
        <dbReference type="EMBL" id="PVY94517.1"/>
    </source>
</evidence>
<protein>
    <recommendedName>
        <fullName evidence="12 14">Lon protease</fullName>
        <ecNumber evidence="11 14">3.4.21.53</ecNumber>
    </recommendedName>
    <alternativeName>
        <fullName evidence="13 14">ATP-dependent protease La</fullName>
    </alternativeName>
</protein>
<dbReference type="PRINTS" id="PR00830">
    <property type="entry name" value="ENDOLAPTASE"/>
</dbReference>
<reference evidence="22 23" key="1">
    <citation type="submission" date="2018-04" db="EMBL/GenBank/DDBJ databases">
        <title>Genomic Encyclopedia of Type Strains, Phase IV (KMG-IV): sequencing the most valuable type-strain genomes for metagenomic binning, comparative biology and taxonomic classification.</title>
        <authorList>
            <person name="Goeker M."/>
        </authorList>
    </citation>
    <scope>NUCLEOTIDE SEQUENCE [LARGE SCALE GENOMIC DNA]</scope>
    <source>
        <strain evidence="22 23">DSM 20705</strain>
    </source>
</reference>